<evidence type="ECO:0000256" key="5">
    <source>
        <dbReference type="SAM" id="Phobius"/>
    </source>
</evidence>
<evidence type="ECO:0000313" key="7">
    <source>
        <dbReference type="EMBL" id="MFD0750214.1"/>
    </source>
</evidence>
<dbReference type="InterPro" id="IPR036249">
    <property type="entry name" value="Thioredoxin-like_sf"/>
</dbReference>
<evidence type="ECO:0000256" key="2">
    <source>
        <dbReference type="ARBA" id="ARBA00022748"/>
    </source>
</evidence>
<keyword evidence="5" id="KW-1133">Transmembrane helix</keyword>
<reference evidence="8" key="1">
    <citation type="journal article" date="2019" name="Int. J. Syst. Evol. Microbiol.">
        <title>The Global Catalogue of Microorganisms (GCM) 10K type strain sequencing project: providing services to taxonomists for standard genome sequencing and annotation.</title>
        <authorList>
            <consortium name="The Broad Institute Genomics Platform"/>
            <consortium name="The Broad Institute Genome Sequencing Center for Infectious Disease"/>
            <person name="Wu L."/>
            <person name="Ma J."/>
        </authorList>
    </citation>
    <scope>NUCLEOTIDE SEQUENCE [LARGE SCALE GENOMIC DNA]</scope>
    <source>
        <strain evidence="8">CCUG 63418</strain>
    </source>
</reference>
<dbReference type="Proteomes" id="UP001596958">
    <property type="component" value="Unassembled WGS sequence"/>
</dbReference>
<dbReference type="InterPro" id="IPR013766">
    <property type="entry name" value="Thioredoxin_domain"/>
</dbReference>
<dbReference type="Gene3D" id="3.40.30.10">
    <property type="entry name" value="Glutaredoxin"/>
    <property type="match status" value="1"/>
</dbReference>
<dbReference type="EMBL" id="JBHTHU010000005">
    <property type="protein sequence ID" value="MFD0750214.1"/>
    <property type="molecule type" value="Genomic_DNA"/>
</dbReference>
<keyword evidence="3" id="KW-1015">Disulfide bond</keyword>
<keyword evidence="5" id="KW-0812">Transmembrane</keyword>
<evidence type="ECO:0000259" key="6">
    <source>
        <dbReference type="PROSITE" id="PS51352"/>
    </source>
</evidence>
<evidence type="ECO:0000313" key="8">
    <source>
        <dbReference type="Proteomes" id="UP001596958"/>
    </source>
</evidence>
<feature type="transmembrane region" description="Helical" evidence="5">
    <location>
        <begin position="7"/>
        <end position="29"/>
    </location>
</feature>
<protein>
    <submittedName>
        <fullName evidence="7">TlpA family protein disulfide reductase</fullName>
    </submittedName>
</protein>
<dbReference type="PANTHER" id="PTHR42852:SF6">
    <property type="entry name" value="THIOL:DISULFIDE INTERCHANGE PROTEIN DSBE"/>
    <property type="match status" value="1"/>
</dbReference>
<comment type="caution">
    <text evidence="7">The sequence shown here is derived from an EMBL/GenBank/DDBJ whole genome shotgun (WGS) entry which is preliminary data.</text>
</comment>
<keyword evidence="8" id="KW-1185">Reference proteome</keyword>
<accession>A0ABW2YVD8</accession>
<name>A0ABW2YVD8_9SPHI</name>
<dbReference type="CDD" id="cd02966">
    <property type="entry name" value="TlpA_like_family"/>
    <property type="match status" value="1"/>
</dbReference>
<dbReference type="PANTHER" id="PTHR42852">
    <property type="entry name" value="THIOL:DISULFIDE INTERCHANGE PROTEIN DSBE"/>
    <property type="match status" value="1"/>
</dbReference>
<keyword evidence="2" id="KW-0201">Cytochrome c-type biogenesis</keyword>
<feature type="transmembrane region" description="Helical" evidence="5">
    <location>
        <begin position="72"/>
        <end position="90"/>
    </location>
</feature>
<evidence type="ECO:0000256" key="4">
    <source>
        <dbReference type="ARBA" id="ARBA00023284"/>
    </source>
</evidence>
<evidence type="ECO:0000256" key="3">
    <source>
        <dbReference type="ARBA" id="ARBA00023157"/>
    </source>
</evidence>
<keyword evidence="5" id="KW-0472">Membrane</keyword>
<comment type="subcellular location">
    <subcellularLocation>
        <location evidence="1">Cell envelope</location>
    </subcellularLocation>
</comment>
<dbReference type="InterPro" id="IPR050553">
    <property type="entry name" value="Thioredoxin_ResA/DsbE_sf"/>
</dbReference>
<evidence type="ECO:0000256" key="1">
    <source>
        <dbReference type="ARBA" id="ARBA00004196"/>
    </source>
</evidence>
<dbReference type="Pfam" id="PF08534">
    <property type="entry name" value="Redoxin"/>
    <property type="match status" value="1"/>
</dbReference>
<dbReference type="InterPro" id="IPR013740">
    <property type="entry name" value="Redoxin"/>
</dbReference>
<feature type="domain" description="Thioredoxin" evidence="6">
    <location>
        <begin position="123"/>
        <end position="279"/>
    </location>
</feature>
<organism evidence="7 8">
    <name type="scientific">Mucilaginibacter calamicampi</name>
    <dbReference type="NCBI Taxonomy" id="1302352"/>
    <lineage>
        <taxon>Bacteria</taxon>
        <taxon>Pseudomonadati</taxon>
        <taxon>Bacteroidota</taxon>
        <taxon>Sphingobacteriia</taxon>
        <taxon>Sphingobacteriales</taxon>
        <taxon>Sphingobacteriaceae</taxon>
        <taxon>Mucilaginibacter</taxon>
    </lineage>
</organism>
<dbReference type="PROSITE" id="PS51352">
    <property type="entry name" value="THIOREDOXIN_2"/>
    <property type="match status" value="1"/>
</dbReference>
<proteinExistence type="predicted"/>
<dbReference type="SUPFAM" id="SSF52833">
    <property type="entry name" value="Thioredoxin-like"/>
    <property type="match status" value="1"/>
</dbReference>
<sequence>MITSKNLWIGTLSLAIIPVLIIDIGHHYVDWTKDVHNEMIHLAYNQGAFSNYEKANILDHIFEQNQSLGVQLILKSVMAVGLLFSCIYFLRRYIKQQNATVLKSSPILVAVVVLFLCVKVFVMPRMMFNPNVHLLDYDPKNQNFQNFYNANFKGKAVYVDFWGTTCGPCVYEFQHFTGKLKKRYAGKDVEFLYICSGNEVRHKYMWREQIKKYKLEGNHIFLNNEEYIKLYNQLTGNKSDNTLIPWYVITDKAGKVTDKNAPRPSDKDKLFTLIDRNLLAANK</sequence>
<dbReference type="RefSeq" id="WP_377099277.1">
    <property type="nucleotide sequence ID" value="NZ_JBHTHU010000005.1"/>
</dbReference>
<gene>
    <name evidence="7" type="ORF">ACFQZS_08690</name>
</gene>
<keyword evidence="4" id="KW-0676">Redox-active center</keyword>
<feature type="transmembrane region" description="Helical" evidence="5">
    <location>
        <begin position="102"/>
        <end position="122"/>
    </location>
</feature>